<accession>A0A6A7K6Y4</accession>
<dbReference type="EMBL" id="WHNX01000005">
    <property type="protein sequence ID" value="MPW24937.1"/>
    <property type="molecule type" value="Genomic_DNA"/>
</dbReference>
<sequence>MKKLLVLMLLGIFIFALAACNKPDYSGAYTGYSWKDEANGVSLEDTTEKIETTLTLDSDGIITAVDMDFLVLKDDQWIKRNDPTAVVSFDTSIEPQAVVLGDNDIEQGISMFDIKVNDTMSLFVVGVDDNGTVAYGVVDPMIRYILESKFDSNYDFSTPIGDLTINNGFVPTIRTSSGGAIKPETWEDIENTSILDISDYSHVYSVRGTYEGITNDTTVQELLELSGVSFVDGTPQPMAATYGYHSAGGWYGNYKNIEETLIGKNATDMKGLVSYTGKAYNGNDYAISVNEENFFGLNKDTVSGATNSIQKSYDTISGATVRMSRENTSFQRALVEAGIIEEDDVIKGRF</sequence>
<protein>
    <submittedName>
        <fullName evidence="2">Uncharacterized protein</fullName>
    </submittedName>
</protein>
<dbReference type="Proteomes" id="UP000440004">
    <property type="component" value="Unassembled WGS sequence"/>
</dbReference>
<evidence type="ECO:0000256" key="1">
    <source>
        <dbReference type="SAM" id="SignalP"/>
    </source>
</evidence>
<keyword evidence="1" id="KW-0732">Signal</keyword>
<dbReference type="PROSITE" id="PS51257">
    <property type="entry name" value="PROKAR_LIPOPROTEIN"/>
    <property type="match status" value="1"/>
</dbReference>
<organism evidence="2 3">
    <name type="scientific">Alkalibaculum sporogenes</name>
    <dbReference type="NCBI Taxonomy" id="2655001"/>
    <lineage>
        <taxon>Bacteria</taxon>
        <taxon>Bacillati</taxon>
        <taxon>Bacillota</taxon>
        <taxon>Clostridia</taxon>
        <taxon>Eubacteriales</taxon>
        <taxon>Eubacteriaceae</taxon>
        <taxon>Alkalibaculum</taxon>
    </lineage>
</organism>
<evidence type="ECO:0000313" key="3">
    <source>
        <dbReference type="Proteomes" id="UP000440004"/>
    </source>
</evidence>
<name>A0A6A7K6Y4_9FIRM</name>
<proteinExistence type="predicted"/>
<keyword evidence="3" id="KW-1185">Reference proteome</keyword>
<dbReference type="RefSeq" id="WP_152801943.1">
    <property type="nucleotide sequence ID" value="NZ_WHNX01000005.1"/>
</dbReference>
<evidence type="ECO:0000313" key="2">
    <source>
        <dbReference type="EMBL" id="MPW24937.1"/>
    </source>
</evidence>
<feature type="chain" id="PRO_5038787499" evidence="1">
    <location>
        <begin position="19"/>
        <end position="350"/>
    </location>
</feature>
<dbReference type="AlphaFoldDB" id="A0A6A7K6Y4"/>
<feature type="signal peptide" evidence="1">
    <location>
        <begin position="1"/>
        <end position="18"/>
    </location>
</feature>
<comment type="caution">
    <text evidence="2">The sequence shown here is derived from an EMBL/GenBank/DDBJ whole genome shotgun (WGS) entry which is preliminary data.</text>
</comment>
<gene>
    <name evidence="2" type="ORF">GC105_03935</name>
</gene>
<reference evidence="2 3" key="1">
    <citation type="submission" date="2019-10" db="EMBL/GenBank/DDBJ databases">
        <title>Alkalibaculum tamaniensis sp.nov., a new alkaliphilic acetogen, isolated on methoxylated aromatics from a mud volcano.</title>
        <authorList>
            <person name="Khomyakova M.A."/>
            <person name="Merkel A.Y."/>
            <person name="Bonch-Osmolovskaya E.A."/>
            <person name="Slobodkin A.I."/>
        </authorList>
    </citation>
    <scope>NUCLEOTIDE SEQUENCE [LARGE SCALE GENOMIC DNA]</scope>
    <source>
        <strain evidence="2 3">M08DMB</strain>
    </source>
</reference>